<evidence type="ECO:0000313" key="3">
    <source>
        <dbReference type="Proteomes" id="UP000238071"/>
    </source>
</evidence>
<dbReference type="OrthoDB" id="5704173at2"/>
<proteinExistence type="predicted"/>
<reference evidence="2 3" key="1">
    <citation type="submission" date="2018-02" db="EMBL/GenBank/DDBJ databases">
        <title>Subsurface microbial communities from deep shales in Ohio and West Virginia, USA.</title>
        <authorList>
            <person name="Wrighton K."/>
        </authorList>
    </citation>
    <scope>NUCLEOTIDE SEQUENCE [LARGE SCALE GENOMIC DNA]</scope>
    <source>
        <strain evidence="2 3">OWC-G53F</strain>
    </source>
</reference>
<dbReference type="RefSeq" id="WP_104422853.1">
    <property type="nucleotide sequence ID" value="NZ_PTIY01000003.1"/>
</dbReference>
<dbReference type="EMBL" id="PTIY01000003">
    <property type="protein sequence ID" value="PPK72762.1"/>
    <property type="molecule type" value="Genomic_DNA"/>
</dbReference>
<feature type="signal peptide" evidence="1">
    <location>
        <begin position="1"/>
        <end position="17"/>
    </location>
</feature>
<evidence type="ECO:0008006" key="4">
    <source>
        <dbReference type="Google" id="ProtNLM"/>
    </source>
</evidence>
<dbReference type="Proteomes" id="UP000238071">
    <property type="component" value="Unassembled WGS sequence"/>
</dbReference>
<gene>
    <name evidence="2" type="ORF">B0F88_103200</name>
</gene>
<protein>
    <recommendedName>
        <fullName evidence="4">Type IV pilus biogenesis protein PilP</fullName>
    </recommendedName>
</protein>
<keyword evidence="1" id="KW-0732">Signal</keyword>
<evidence type="ECO:0000256" key="1">
    <source>
        <dbReference type="SAM" id="SignalP"/>
    </source>
</evidence>
<accession>A0A2S6H5J8</accession>
<dbReference type="AlphaFoldDB" id="A0A2S6H5J8"/>
<sequence>MFKIILLIWLASTPCHAEFRDPTQPGYPVPTTAADVVATDKELVLSAILISSKSKRATINGISVKQGETVEIKQAPPVTPEPTVPTTTAGAGVNPNDLLNKVAEFTSAEANRLSPGNVLAPLMSAVTGGSNITQLLESGSMNTTANAPEQTKTDQRPKIPHLLTRPMTIKVISIQKNSVIIEQNGERRTLQLVQRPYKTQ</sequence>
<comment type="caution">
    <text evidence="2">The sequence shown here is derived from an EMBL/GenBank/DDBJ whole genome shotgun (WGS) entry which is preliminary data.</text>
</comment>
<evidence type="ECO:0000313" key="2">
    <source>
        <dbReference type="EMBL" id="PPK72762.1"/>
    </source>
</evidence>
<feature type="chain" id="PRO_5015777284" description="Type IV pilus biogenesis protein PilP" evidence="1">
    <location>
        <begin position="18"/>
        <end position="200"/>
    </location>
</feature>
<organism evidence="2 3">
    <name type="scientific">Methylobacter tundripaludum</name>
    <dbReference type="NCBI Taxonomy" id="173365"/>
    <lineage>
        <taxon>Bacteria</taxon>
        <taxon>Pseudomonadati</taxon>
        <taxon>Pseudomonadota</taxon>
        <taxon>Gammaproteobacteria</taxon>
        <taxon>Methylococcales</taxon>
        <taxon>Methylococcaceae</taxon>
        <taxon>Methylobacter</taxon>
    </lineage>
</organism>
<keyword evidence="3" id="KW-1185">Reference proteome</keyword>
<name>A0A2S6H5J8_9GAMM</name>